<sequence length="265" mass="29739">MSKTILITGAGSGFGLGAAIGLAKKGHKVIAGVYIYQQVTVVKQLFQDEGLDITVMKLDVNDRYDHQRAWEYDIDILVNVAGTGATGPIAEIPVDYCREVMETNIFGPLELTQGFVPAMVKRGSGKIFFVSSMAGLTTYPFLAPYNASKHAMEAIVQCMKDELKDFGIRVATFNPGAYRTGFNDRIYEQVDEWYDPKVNFTKEGPIRDIQKLLAGPDLQIPPQSMIDMMVDVIPSDEPHPFRNMLPPDIVDWCKDYQKRMWEEMV</sequence>
<dbReference type="CDD" id="cd05374">
    <property type="entry name" value="17beta-HSD-like_SDR_c"/>
    <property type="match status" value="1"/>
</dbReference>
<dbReference type="PANTHER" id="PTHR42901">
    <property type="entry name" value="ALCOHOL DEHYDROGENASE"/>
    <property type="match status" value="1"/>
</dbReference>
<dbReference type="Gene3D" id="3.40.50.720">
    <property type="entry name" value="NAD(P)-binding Rossmann-like Domain"/>
    <property type="match status" value="1"/>
</dbReference>
<dbReference type="Pfam" id="PF00106">
    <property type="entry name" value="adh_short"/>
    <property type="match status" value="1"/>
</dbReference>
<accession>A0A1X7AG90</accession>
<gene>
    <name evidence="3" type="primary">gno</name>
    <name evidence="3" type="ORF">EHSB41UT_00901</name>
</gene>
<keyword evidence="2 3" id="KW-0560">Oxidoreductase</keyword>
<dbReference type="SUPFAM" id="SSF51735">
    <property type="entry name" value="NAD(P)-binding Rossmann-fold domains"/>
    <property type="match status" value="1"/>
</dbReference>
<dbReference type="InterPro" id="IPR036291">
    <property type="entry name" value="NAD(P)-bd_dom_sf"/>
</dbReference>
<comment type="similarity">
    <text evidence="1">Belongs to the short-chain dehydrogenases/reductases (SDR) family.</text>
</comment>
<dbReference type="Proteomes" id="UP000196573">
    <property type="component" value="Unassembled WGS sequence"/>
</dbReference>
<evidence type="ECO:0000256" key="1">
    <source>
        <dbReference type="ARBA" id="ARBA00006484"/>
    </source>
</evidence>
<dbReference type="AlphaFoldDB" id="A0A1X7AG90"/>
<evidence type="ECO:0000313" key="4">
    <source>
        <dbReference type="Proteomes" id="UP000196573"/>
    </source>
</evidence>
<dbReference type="PRINTS" id="PR00081">
    <property type="entry name" value="GDHRDH"/>
</dbReference>
<name>A0A1X7AG90_9GAMM</name>
<protein>
    <submittedName>
        <fullName evidence="3">Gluconate 5-dehydrogenase</fullName>
        <ecNumber evidence="3">1.1.1.69</ecNumber>
    </submittedName>
</protein>
<dbReference type="OrthoDB" id="9775296at2"/>
<dbReference type="InterPro" id="IPR002347">
    <property type="entry name" value="SDR_fam"/>
</dbReference>
<evidence type="ECO:0000256" key="2">
    <source>
        <dbReference type="ARBA" id="ARBA00023002"/>
    </source>
</evidence>
<evidence type="ECO:0000313" key="3">
    <source>
        <dbReference type="EMBL" id="SMA38633.1"/>
    </source>
</evidence>
<dbReference type="PANTHER" id="PTHR42901:SF1">
    <property type="entry name" value="ALCOHOL DEHYDROGENASE"/>
    <property type="match status" value="1"/>
</dbReference>
<proteinExistence type="inferred from homology"/>
<dbReference type="RefSeq" id="WP_087107332.1">
    <property type="nucleotide sequence ID" value="NZ_CBCSCN010000001.1"/>
</dbReference>
<dbReference type="EMBL" id="FWPT01000002">
    <property type="protein sequence ID" value="SMA38633.1"/>
    <property type="molecule type" value="Genomic_DNA"/>
</dbReference>
<dbReference type="NCBIfam" id="NF006776">
    <property type="entry name" value="PRK09291.1"/>
    <property type="match status" value="1"/>
</dbReference>
<keyword evidence="4" id="KW-1185">Reference proteome</keyword>
<organism evidence="3 4">
    <name type="scientific">Parendozoicomonas haliclonae</name>
    <dbReference type="NCBI Taxonomy" id="1960125"/>
    <lineage>
        <taxon>Bacteria</taxon>
        <taxon>Pseudomonadati</taxon>
        <taxon>Pseudomonadota</taxon>
        <taxon>Gammaproteobacteria</taxon>
        <taxon>Oceanospirillales</taxon>
        <taxon>Endozoicomonadaceae</taxon>
        <taxon>Parendozoicomonas</taxon>
    </lineage>
</organism>
<dbReference type="GO" id="GO:0008874">
    <property type="term" value="F:gluconate 5-dehydrogenase activity"/>
    <property type="evidence" value="ECO:0007669"/>
    <property type="project" value="UniProtKB-EC"/>
</dbReference>
<reference evidence="3 4" key="1">
    <citation type="submission" date="2017-03" db="EMBL/GenBank/DDBJ databases">
        <authorList>
            <person name="Afonso C.L."/>
            <person name="Miller P.J."/>
            <person name="Scott M.A."/>
            <person name="Spackman E."/>
            <person name="Goraichik I."/>
            <person name="Dimitrov K.M."/>
            <person name="Suarez D.L."/>
            <person name="Swayne D.E."/>
        </authorList>
    </citation>
    <scope>NUCLEOTIDE SEQUENCE [LARGE SCALE GENOMIC DNA]</scope>
    <source>
        <strain evidence="3">SB41UT1</strain>
    </source>
</reference>
<dbReference type="EC" id="1.1.1.69" evidence="3"/>